<evidence type="ECO:0000256" key="1">
    <source>
        <dbReference type="SAM" id="MobiDB-lite"/>
    </source>
</evidence>
<name>A0A835SR85_CHLIN</name>
<dbReference type="AlphaFoldDB" id="A0A835SR85"/>
<feature type="region of interest" description="Disordered" evidence="1">
    <location>
        <begin position="127"/>
        <end position="147"/>
    </location>
</feature>
<comment type="caution">
    <text evidence="2">The sequence shown here is derived from an EMBL/GenBank/DDBJ whole genome shotgun (WGS) entry which is preliminary data.</text>
</comment>
<evidence type="ECO:0000313" key="2">
    <source>
        <dbReference type="EMBL" id="KAG2429887.1"/>
    </source>
</evidence>
<evidence type="ECO:0000313" key="3">
    <source>
        <dbReference type="Proteomes" id="UP000650467"/>
    </source>
</evidence>
<dbReference type="Proteomes" id="UP000650467">
    <property type="component" value="Unassembled WGS sequence"/>
</dbReference>
<accession>A0A835SR85</accession>
<dbReference type="EMBL" id="JAEHOC010000029">
    <property type="protein sequence ID" value="KAG2429887.1"/>
    <property type="molecule type" value="Genomic_DNA"/>
</dbReference>
<protein>
    <submittedName>
        <fullName evidence="2">Uncharacterized protein</fullName>
    </submittedName>
</protein>
<reference evidence="2" key="1">
    <citation type="journal article" date="2020" name="bioRxiv">
        <title>Comparative genomics of Chlamydomonas.</title>
        <authorList>
            <person name="Craig R.J."/>
            <person name="Hasan A.R."/>
            <person name="Ness R.W."/>
            <person name="Keightley P.D."/>
        </authorList>
    </citation>
    <scope>NUCLEOTIDE SEQUENCE</scope>
    <source>
        <strain evidence="2">SAG 7.73</strain>
    </source>
</reference>
<gene>
    <name evidence="2" type="ORF">HXX76_010667</name>
</gene>
<organism evidence="2 3">
    <name type="scientific">Chlamydomonas incerta</name>
    <dbReference type="NCBI Taxonomy" id="51695"/>
    <lineage>
        <taxon>Eukaryota</taxon>
        <taxon>Viridiplantae</taxon>
        <taxon>Chlorophyta</taxon>
        <taxon>core chlorophytes</taxon>
        <taxon>Chlorophyceae</taxon>
        <taxon>CS clade</taxon>
        <taxon>Chlamydomonadales</taxon>
        <taxon>Chlamydomonadaceae</taxon>
        <taxon>Chlamydomonas</taxon>
    </lineage>
</organism>
<keyword evidence="3" id="KW-1185">Reference proteome</keyword>
<proteinExistence type="predicted"/>
<sequence>MSPKFDDDLLLQISSSGASAFGALGLLGMDQTHDVFFKNERQNHPEIQRLWGCSCAMAGANGLLVARSDDEQLKKDTMKVHGVAWHGTAAMSAYNSHNGTQRKEVGYTTAGFSAALGGLLLVRGFRKDDEDRDNKKQEKPKKETRPK</sequence>